<dbReference type="Proteomes" id="UP001273531">
    <property type="component" value="Unassembled WGS sequence"/>
</dbReference>
<dbReference type="Pfam" id="PF01590">
    <property type="entry name" value="GAF"/>
    <property type="match status" value="1"/>
</dbReference>
<dbReference type="EMBL" id="JAWJEJ010000001">
    <property type="protein sequence ID" value="MDV3457501.1"/>
    <property type="molecule type" value="Genomic_DNA"/>
</dbReference>
<keyword evidence="3" id="KW-1185">Reference proteome</keyword>
<dbReference type="RefSeq" id="WP_317226650.1">
    <property type="nucleotide sequence ID" value="NZ_JAWJEJ010000001.1"/>
</dbReference>
<feature type="domain" description="GAF" evidence="1">
    <location>
        <begin position="55"/>
        <end position="134"/>
    </location>
</feature>
<organism evidence="2 3">
    <name type="scientific">Sphingomonas agrestis</name>
    <dbReference type="NCBI Taxonomy" id="3080540"/>
    <lineage>
        <taxon>Bacteria</taxon>
        <taxon>Pseudomonadati</taxon>
        <taxon>Pseudomonadota</taxon>
        <taxon>Alphaproteobacteria</taxon>
        <taxon>Sphingomonadales</taxon>
        <taxon>Sphingomonadaceae</taxon>
        <taxon>Sphingomonas</taxon>
    </lineage>
</organism>
<gene>
    <name evidence="2" type="ORF">RZN05_10940</name>
</gene>
<dbReference type="SUPFAM" id="SSF55781">
    <property type="entry name" value="GAF domain-like"/>
    <property type="match status" value="1"/>
</dbReference>
<proteinExistence type="predicted"/>
<accession>A0ABU3Y807</accession>
<reference evidence="2 3" key="1">
    <citation type="submission" date="2023-10" db="EMBL/GenBank/DDBJ databases">
        <title>Sphingomonas sp. HF-S4 16S ribosomal RNA gene Genome sequencing and assembly.</title>
        <authorList>
            <person name="Lee H."/>
        </authorList>
    </citation>
    <scope>NUCLEOTIDE SEQUENCE [LARGE SCALE GENOMIC DNA]</scope>
    <source>
        <strain evidence="2 3">HF-S4</strain>
    </source>
</reference>
<evidence type="ECO:0000259" key="1">
    <source>
        <dbReference type="Pfam" id="PF01590"/>
    </source>
</evidence>
<evidence type="ECO:0000313" key="2">
    <source>
        <dbReference type="EMBL" id="MDV3457501.1"/>
    </source>
</evidence>
<comment type="caution">
    <text evidence="2">The sequence shown here is derived from an EMBL/GenBank/DDBJ whole genome shotgun (WGS) entry which is preliminary data.</text>
</comment>
<sequence>MGASVTPKPVGAFGFGGRIAVARLAELVQLTLVADAAIIDLRAYAERQRAIGAAECLETAGILLPGGKTEFAEAMLWQLADPIEAGANGFSSYAGAPLHDADGALLGRIVALQRGQRSFDGHDLKILRTVADIVTDLLAPPQPAS</sequence>
<dbReference type="InterPro" id="IPR003018">
    <property type="entry name" value="GAF"/>
</dbReference>
<protein>
    <recommendedName>
        <fullName evidence="1">GAF domain-containing protein</fullName>
    </recommendedName>
</protein>
<name>A0ABU3Y807_9SPHN</name>
<evidence type="ECO:0000313" key="3">
    <source>
        <dbReference type="Proteomes" id="UP001273531"/>
    </source>
</evidence>